<evidence type="ECO:0000256" key="3">
    <source>
        <dbReference type="ARBA" id="ARBA00023001"/>
    </source>
</evidence>
<dbReference type="EMBL" id="APWK03000014">
    <property type="protein sequence ID" value="PHH55238.1"/>
    <property type="molecule type" value="Genomic_DNA"/>
</dbReference>
<proteinExistence type="inferred from homology"/>
<dbReference type="SUPFAM" id="SSF110296">
    <property type="entry name" value="Oligoxyloglucan reducing end-specific cellobiohydrolase"/>
    <property type="match status" value="2"/>
</dbReference>
<evidence type="ECO:0000256" key="8">
    <source>
        <dbReference type="SAM" id="SignalP"/>
    </source>
</evidence>
<keyword evidence="1 8" id="KW-0732">Signal</keyword>
<organism evidence="10 11">
    <name type="scientific">Ceratocystis fimbriata CBS 114723</name>
    <dbReference type="NCBI Taxonomy" id="1035309"/>
    <lineage>
        <taxon>Eukaryota</taxon>
        <taxon>Fungi</taxon>
        <taxon>Dikarya</taxon>
        <taxon>Ascomycota</taxon>
        <taxon>Pezizomycotina</taxon>
        <taxon>Sordariomycetes</taxon>
        <taxon>Hypocreomycetidae</taxon>
        <taxon>Microascales</taxon>
        <taxon>Ceratocystidaceae</taxon>
        <taxon>Ceratocystis</taxon>
    </lineage>
</organism>
<evidence type="ECO:0000256" key="4">
    <source>
        <dbReference type="ARBA" id="ARBA00023277"/>
    </source>
</evidence>
<dbReference type="InterPro" id="IPR052025">
    <property type="entry name" value="Xyloglucanase_GH74"/>
</dbReference>
<evidence type="ECO:0000256" key="6">
    <source>
        <dbReference type="ARBA" id="ARBA00023326"/>
    </source>
</evidence>
<feature type="signal peptide" evidence="8">
    <location>
        <begin position="1"/>
        <end position="21"/>
    </location>
</feature>
<dbReference type="GO" id="GO:0030245">
    <property type="term" value="P:cellulose catabolic process"/>
    <property type="evidence" value="ECO:0007669"/>
    <property type="project" value="UniProtKB-KW"/>
</dbReference>
<gene>
    <name evidence="10" type="primary">cel74a</name>
    <name evidence="10" type="ORF">CFIMG_000013RA</name>
</gene>
<comment type="caution">
    <text evidence="10">The sequence shown here is derived from an EMBL/GenBank/DDBJ whole genome shotgun (WGS) entry which is preliminary data.</text>
</comment>
<dbReference type="GO" id="GO:0016798">
    <property type="term" value="F:hydrolase activity, acting on glycosyl bonds"/>
    <property type="evidence" value="ECO:0007669"/>
    <property type="project" value="UniProtKB-KW"/>
</dbReference>
<keyword evidence="6" id="KW-0624">Polysaccharide degradation</keyword>
<dbReference type="Proteomes" id="UP000222788">
    <property type="component" value="Unassembled WGS sequence"/>
</dbReference>
<comment type="similarity">
    <text evidence="7">Belongs to the glycosyl hydrolase 74 family.</text>
</comment>
<dbReference type="Pfam" id="PF00734">
    <property type="entry name" value="CBM_1"/>
    <property type="match status" value="1"/>
</dbReference>
<feature type="domain" description="CBM1" evidence="9">
    <location>
        <begin position="804"/>
        <end position="840"/>
    </location>
</feature>
<feature type="chain" id="PRO_5012699656" evidence="8">
    <location>
        <begin position="22"/>
        <end position="840"/>
    </location>
</feature>
<dbReference type="STRING" id="1035309.A0A2C5X6A3"/>
<protein>
    <submittedName>
        <fullName evidence="10">Xyloglucanase</fullName>
    </submittedName>
</protein>
<dbReference type="GO" id="GO:0005576">
    <property type="term" value="C:extracellular region"/>
    <property type="evidence" value="ECO:0007669"/>
    <property type="project" value="InterPro"/>
</dbReference>
<evidence type="ECO:0000256" key="7">
    <source>
        <dbReference type="ARBA" id="ARBA00037986"/>
    </source>
</evidence>
<keyword evidence="3" id="KW-0136">Cellulose degradation</keyword>
<dbReference type="InterPro" id="IPR000254">
    <property type="entry name" value="CBD"/>
</dbReference>
<dbReference type="SUPFAM" id="SSF57180">
    <property type="entry name" value="Cellulose-binding domain"/>
    <property type="match status" value="1"/>
</dbReference>
<dbReference type="AlphaFoldDB" id="A0A2C5X6A3"/>
<name>A0A2C5X6A3_9PEZI</name>
<dbReference type="PANTHER" id="PTHR43739">
    <property type="entry name" value="XYLOGLUCANASE (EUROFUNG)"/>
    <property type="match status" value="1"/>
</dbReference>
<keyword evidence="5" id="KW-0326">Glycosidase</keyword>
<dbReference type="InterPro" id="IPR035971">
    <property type="entry name" value="CBD_sf"/>
</dbReference>
<evidence type="ECO:0000313" key="11">
    <source>
        <dbReference type="Proteomes" id="UP000222788"/>
    </source>
</evidence>
<dbReference type="PROSITE" id="PS51164">
    <property type="entry name" value="CBM1_2"/>
    <property type="match status" value="1"/>
</dbReference>
<dbReference type="InterPro" id="IPR015943">
    <property type="entry name" value="WD40/YVTN_repeat-like_dom_sf"/>
</dbReference>
<evidence type="ECO:0000256" key="1">
    <source>
        <dbReference type="ARBA" id="ARBA00022729"/>
    </source>
</evidence>
<reference evidence="10 11" key="1">
    <citation type="journal article" date="2013" name="Fungal Biol.">
        <title>Analysis of microsatellite markers in the genome of the plant pathogen Ceratocystis fimbriata.</title>
        <authorList>
            <person name="Simpson M.C."/>
            <person name="Wilken P.M."/>
            <person name="Coetzee M.P."/>
            <person name="Wingfield M.J."/>
            <person name="Wingfield B.D."/>
        </authorList>
    </citation>
    <scope>NUCLEOTIDE SEQUENCE [LARGE SCALE GENOMIC DNA]</scope>
    <source>
        <strain evidence="10 11">CBS 114723</strain>
    </source>
</reference>
<evidence type="ECO:0000259" key="9">
    <source>
        <dbReference type="PROSITE" id="PS51164"/>
    </source>
</evidence>
<accession>A0A2C5X6A3</accession>
<sequence>MGLFKSLTALVAAAVPIQAVASDWKNVKIGGGGGFVPSVVYHPTVPGLAYARTDMGGLYRMNADDTWTILTDGLAFDDTWNRWGIDALAVDAQDPNKVYAAVGMYTNSWDPNNGAIIRSSDKGSTWEVTELSFKVGGNMPGRGMGERLAVDPINSDVLYFGARSGKGLWKSTDGGKTFAQVTSFTNTGPFATNPSDTSGYSSDPQGVTFVTFDTTSAALSGTTSRIFVGTADNSTTGASVWESKDAGETWAAVAGQPTKYFPHKCRISPEENAMYLSYSDGTGPYDGSMGGVHRYDLKANTWKDITPASGSDLYFGFGGLAVDMKKPGTIMVATLNSWTPDAQIFRSTDSGTTWSKLWEITTYPERNMHFTQDFSNAPWMELFLKNDTKKIGWMIESLEIDPTDSDHWTYGTGLTLFGGRDLTKWDTEKMVKIEIKADGIEEVAVLDMASIPGGTELLAAVSDNDGFTYPTFADLNTSPKTMWDPKYPSSSSVDYAGTVPNTVVRTGNTAGTNQVSVSTDGGVTWTLNSASGTTAAGGSIAISADAKAMVWSTANSGVLHSDGTSTFAAVSSLPSSAVIASDKQDGKYFYAGSKDAFYVSSDAGLNFAKGAALGSATAIRSIAAHPSTAGTVYVSTDVGVFASTDFGKTFSTLGEGVLSDAHSISLGKGTSGFNIYVIAKGAASEKVYSSSDNGATWTDVQGDIQGFGAMGGCFLAGSNNEANVVYVGTNGRGIFYKSIGGGESAPPASSGTASGTASATATTTATTTPYSTGVKAAAATTGKPATYGKTDGVKVAAASDPTTTAASAYARCGGPGQNAPSTCVTGYTCKKMNDYYYQCV</sequence>
<evidence type="ECO:0000313" key="10">
    <source>
        <dbReference type="EMBL" id="PHH55238.1"/>
    </source>
</evidence>
<dbReference type="SMART" id="SM00236">
    <property type="entry name" value="fCBD"/>
    <property type="match status" value="1"/>
</dbReference>
<evidence type="ECO:0000256" key="5">
    <source>
        <dbReference type="ARBA" id="ARBA00023295"/>
    </source>
</evidence>
<keyword evidence="4" id="KW-0119">Carbohydrate metabolism</keyword>
<dbReference type="OrthoDB" id="2151161at2759"/>
<dbReference type="Gene3D" id="2.130.10.10">
    <property type="entry name" value="YVTN repeat-like/Quinoprotein amine dehydrogenase"/>
    <property type="match status" value="2"/>
</dbReference>
<dbReference type="CDD" id="cd15482">
    <property type="entry name" value="Sialidase_non-viral"/>
    <property type="match status" value="1"/>
</dbReference>
<keyword evidence="11" id="KW-1185">Reference proteome</keyword>
<dbReference type="GO" id="GO:0030248">
    <property type="term" value="F:cellulose binding"/>
    <property type="evidence" value="ECO:0007669"/>
    <property type="project" value="InterPro"/>
</dbReference>
<dbReference type="FunFam" id="2.130.10.10:FF:000534">
    <property type="entry name" value="Xyloglucanase Xgh74A"/>
    <property type="match status" value="1"/>
</dbReference>
<dbReference type="GO" id="GO:0010411">
    <property type="term" value="P:xyloglucan metabolic process"/>
    <property type="evidence" value="ECO:0007669"/>
    <property type="project" value="TreeGrafter"/>
</dbReference>
<reference evidence="10 11" key="2">
    <citation type="journal article" date="2013" name="IMA Fungus">
        <title>IMA Genome-F 1: Ceratocystis fimbriata: Draft nuclear genome sequence for the plant pathogen, Ceratocystis fimbriata.</title>
        <authorList>
            <person name="Wilken P.M."/>
            <person name="Steenkamp E.T."/>
            <person name="Wingfield M.J."/>
            <person name="de Beer Z.W."/>
            <person name="Wingfield B.D."/>
        </authorList>
    </citation>
    <scope>NUCLEOTIDE SEQUENCE [LARGE SCALE GENOMIC DNA]</scope>
    <source>
        <strain evidence="10 11">CBS 114723</strain>
    </source>
</reference>
<keyword evidence="2" id="KW-0378">Hydrolase</keyword>
<evidence type="ECO:0000256" key="2">
    <source>
        <dbReference type="ARBA" id="ARBA00022801"/>
    </source>
</evidence>
<dbReference type="PANTHER" id="PTHR43739:SF2">
    <property type="entry name" value="OLIGOXYLOGLUCAN-REDUCING END-SPECIFIC XYLOGLUCANASE-RELATED"/>
    <property type="match status" value="1"/>
</dbReference>